<name>A0AAV6UFU5_9ARAC</name>
<evidence type="ECO:0000313" key="2">
    <source>
        <dbReference type="EMBL" id="KAG8182961.1"/>
    </source>
</evidence>
<accession>A0AAV6UFU5</accession>
<proteinExistence type="predicted"/>
<feature type="region of interest" description="Disordered" evidence="1">
    <location>
        <begin position="1"/>
        <end position="26"/>
    </location>
</feature>
<evidence type="ECO:0000313" key="3">
    <source>
        <dbReference type="Proteomes" id="UP000827092"/>
    </source>
</evidence>
<reference evidence="2 3" key="1">
    <citation type="journal article" date="2022" name="Nat. Ecol. Evol.">
        <title>A masculinizing supergene underlies an exaggerated male reproductive morph in a spider.</title>
        <authorList>
            <person name="Hendrickx F."/>
            <person name="De Corte Z."/>
            <person name="Sonet G."/>
            <person name="Van Belleghem S.M."/>
            <person name="Kostlbacher S."/>
            <person name="Vangestel C."/>
        </authorList>
    </citation>
    <scope>NUCLEOTIDE SEQUENCE [LARGE SCALE GENOMIC DNA]</scope>
    <source>
        <strain evidence="2">W744_W776</strain>
    </source>
</reference>
<dbReference type="Proteomes" id="UP000827092">
    <property type="component" value="Unassembled WGS sequence"/>
</dbReference>
<organism evidence="2 3">
    <name type="scientific">Oedothorax gibbosus</name>
    <dbReference type="NCBI Taxonomy" id="931172"/>
    <lineage>
        <taxon>Eukaryota</taxon>
        <taxon>Metazoa</taxon>
        <taxon>Ecdysozoa</taxon>
        <taxon>Arthropoda</taxon>
        <taxon>Chelicerata</taxon>
        <taxon>Arachnida</taxon>
        <taxon>Araneae</taxon>
        <taxon>Araneomorphae</taxon>
        <taxon>Entelegynae</taxon>
        <taxon>Araneoidea</taxon>
        <taxon>Linyphiidae</taxon>
        <taxon>Erigoninae</taxon>
        <taxon>Oedothorax</taxon>
    </lineage>
</organism>
<feature type="compositionally biased region" description="Low complexity" evidence="1">
    <location>
        <begin position="1"/>
        <end position="15"/>
    </location>
</feature>
<comment type="caution">
    <text evidence="2">The sequence shown here is derived from an EMBL/GenBank/DDBJ whole genome shotgun (WGS) entry which is preliminary data.</text>
</comment>
<gene>
    <name evidence="2" type="ORF">JTE90_003338</name>
</gene>
<keyword evidence="3" id="KW-1185">Reference proteome</keyword>
<sequence length="95" mass="10661">MSSPSTPSMASSLLAPDTSKPIPKGRLRTRVNLLEKALKSVVDDAIGQMVKREDEIEKINGAKLDAFRQQMLEIEKEKLSVTKQCFEMLKSLQKK</sequence>
<protein>
    <submittedName>
        <fullName evidence="2">Uncharacterized protein</fullName>
    </submittedName>
</protein>
<dbReference type="EMBL" id="JAFNEN010000439">
    <property type="protein sequence ID" value="KAG8182961.1"/>
    <property type="molecule type" value="Genomic_DNA"/>
</dbReference>
<dbReference type="AlphaFoldDB" id="A0AAV6UFU5"/>
<evidence type="ECO:0000256" key="1">
    <source>
        <dbReference type="SAM" id="MobiDB-lite"/>
    </source>
</evidence>